<evidence type="ECO:0000256" key="1">
    <source>
        <dbReference type="ARBA" id="ARBA00004123"/>
    </source>
</evidence>
<proteinExistence type="inferred from homology"/>
<comment type="subcellular location">
    <subcellularLocation>
        <location evidence="1">Nucleus</location>
    </subcellularLocation>
</comment>
<dbReference type="GO" id="GO:0000776">
    <property type="term" value="C:kinetochore"/>
    <property type="evidence" value="ECO:0007669"/>
    <property type="project" value="InterPro"/>
</dbReference>
<dbReference type="GO" id="GO:0051455">
    <property type="term" value="P:spindle attachment to meiosis I kinetochore"/>
    <property type="evidence" value="ECO:0007669"/>
    <property type="project" value="TreeGrafter"/>
</dbReference>
<dbReference type="STRING" id="1754191.A0A1Y1VIA2"/>
<dbReference type="GO" id="GO:0051382">
    <property type="term" value="P:kinetochore assembly"/>
    <property type="evidence" value="ECO:0007669"/>
    <property type="project" value="InterPro"/>
</dbReference>
<evidence type="ECO:0000313" key="9">
    <source>
        <dbReference type="Proteomes" id="UP000193719"/>
    </source>
</evidence>
<feature type="compositionally biased region" description="Polar residues" evidence="6">
    <location>
        <begin position="194"/>
        <end position="213"/>
    </location>
</feature>
<dbReference type="GO" id="GO:0005634">
    <property type="term" value="C:nucleus"/>
    <property type="evidence" value="ECO:0007669"/>
    <property type="project" value="UniProtKB-SubCell"/>
</dbReference>
<dbReference type="AlphaFoldDB" id="A0A1Y1VIA2"/>
<evidence type="ECO:0000256" key="6">
    <source>
        <dbReference type="SAM" id="MobiDB-lite"/>
    </source>
</evidence>
<feature type="region of interest" description="Disordered" evidence="6">
    <location>
        <begin position="226"/>
        <end position="245"/>
    </location>
</feature>
<dbReference type="InterPro" id="IPR028386">
    <property type="entry name" value="CENP-C/Mif2/cnp3"/>
</dbReference>
<evidence type="ECO:0000256" key="4">
    <source>
        <dbReference type="ARBA" id="ARBA00023242"/>
    </source>
</evidence>
<evidence type="ECO:0000259" key="7">
    <source>
        <dbReference type="Pfam" id="PF11699"/>
    </source>
</evidence>
<name>A0A1Y1VIA2_9FUNG</name>
<sequence length="870" mass="100847">MNMEISLIERNSSSQDSYSNKSNVDNYMLMPEKHLSYFYDIANVGRKTGKRRKSVEKDSDGMDNISDFFGEDESESDDPDDKDDFNNFDEFDELTDGIDDSTIINENIEENEISTKDDEQKDTNLIQNNKKIKDNNKEISMSLEEAAERLQKIINETPSKSKIDMTPVLNSVLKASKLNNENESLYSYETLQEAKSNTNSSNEINNQENLNSITHDKIYEYDEDIKGESESSDNEKDVFETESSSDDEFIINVNNKKRKSSNNFELQNKYGISDTETELDLRYSSNSESDDAYEYESGDSGEVTYYLNDNKNKNKDKNHELSPNLEYQNIQSLSSKKKQSRRKSERLLITGDNNKRFLTNFVENDIVDQNQNLQNEYEDMSSNSTSEMSIARESTYSIAQVAQNKYEKNSNLKNKSVILDINNINQNKNPIENSINSISKEEIANKEVENQNLDLPNENNNSEIFKTFSSVNKNINSISNEMINNDNDNNVVDNYDVDIPNDFTNYNQNDLLDNELPVDINNIEENLSDKSDKENINDKEINIQINIPILKQKSKRKGKSASSTSSNKRKRNDDDEGVQLRKSSRKRIPPCKYWEGERPEDLLILNEEQIKERQLKREKEEEEKNQWTRKKKRTKKTIKKEDENEKPRPVVKMVNATTSPIKGLNDLNEIDYSMSNSRDYRTEITVFDVKTNKIVKQKLVATQKMLEPQPVNNSTYKFTRIFSEDLTYATGLLLFPKGSFKPNRNSKDNILFFFVMTGEISVQIHKTTFNAYAGDHFMIPRGNQYMIKNIKDKESKIWFIQFKVRNEYNKDVSKNVNNTDNDSNNNNINNNDKNSDNNNNNNNDNNNDNNNNNNNDKNNNSNNKNRNKSK</sequence>
<feature type="domain" description="Mif2/CENP-C cupin" evidence="7">
    <location>
        <begin position="716"/>
        <end position="801"/>
    </location>
</feature>
<feature type="compositionally biased region" description="Low complexity" evidence="6">
    <location>
        <begin position="814"/>
        <end position="864"/>
    </location>
</feature>
<feature type="compositionally biased region" description="Basic and acidic residues" evidence="6">
    <location>
        <begin position="226"/>
        <end position="239"/>
    </location>
</feature>
<accession>A0A1Y1VIA2</accession>
<dbReference type="Gene3D" id="2.60.120.10">
    <property type="entry name" value="Jelly Rolls"/>
    <property type="match status" value="1"/>
</dbReference>
<feature type="region of interest" description="Disordered" evidence="6">
    <location>
        <begin position="1"/>
        <end position="22"/>
    </location>
</feature>
<feature type="compositionally biased region" description="Low complexity" evidence="6">
    <location>
        <begin position="11"/>
        <end position="22"/>
    </location>
</feature>
<dbReference type="Proteomes" id="UP000193719">
    <property type="component" value="Unassembled WGS sequence"/>
</dbReference>
<feature type="region of interest" description="Disordered" evidence="6">
    <location>
        <begin position="194"/>
        <end position="214"/>
    </location>
</feature>
<dbReference type="InterPro" id="IPR025974">
    <property type="entry name" value="Mif2/CENP-C_cupin"/>
</dbReference>
<dbReference type="PANTHER" id="PTHR16684">
    <property type="entry name" value="CENTROMERE PROTEIN C"/>
    <property type="match status" value="1"/>
</dbReference>
<feature type="region of interest" description="Disordered" evidence="6">
    <location>
        <begin position="547"/>
        <end position="585"/>
    </location>
</feature>
<keyword evidence="5" id="KW-0175">Coiled coil</keyword>
<feature type="compositionally biased region" description="Basic and acidic residues" evidence="6">
    <location>
        <begin position="613"/>
        <end position="626"/>
    </location>
</feature>
<feature type="non-terminal residue" evidence="8">
    <location>
        <position position="870"/>
    </location>
</feature>
<dbReference type="OrthoDB" id="2161792at2759"/>
<dbReference type="EMBL" id="MCFH01000008">
    <property type="protein sequence ID" value="ORX56114.1"/>
    <property type="molecule type" value="Genomic_DNA"/>
</dbReference>
<evidence type="ECO:0000256" key="5">
    <source>
        <dbReference type="SAM" id="Coils"/>
    </source>
</evidence>
<feature type="region of interest" description="Disordered" evidence="6">
    <location>
        <begin position="47"/>
        <end position="93"/>
    </location>
</feature>
<feature type="coiled-coil region" evidence="5">
    <location>
        <begin position="129"/>
        <end position="156"/>
    </location>
</feature>
<evidence type="ECO:0000313" key="8">
    <source>
        <dbReference type="EMBL" id="ORX56114.1"/>
    </source>
</evidence>
<reference evidence="8 9" key="2">
    <citation type="submission" date="2016-08" db="EMBL/GenBank/DDBJ databases">
        <title>Pervasive Adenine N6-methylation of Active Genes in Fungi.</title>
        <authorList>
            <consortium name="DOE Joint Genome Institute"/>
            <person name="Mondo S.J."/>
            <person name="Dannebaum R.O."/>
            <person name="Kuo R.C."/>
            <person name="Labutti K."/>
            <person name="Haridas S."/>
            <person name="Kuo A."/>
            <person name="Salamov A."/>
            <person name="Ahrendt S.R."/>
            <person name="Lipzen A."/>
            <person name="Sullivan W."/>
            <person name="Andreopoulos W.B."/>
            <person name="Clum A."/>
            <person name="Lindquist E."/>
            <person name="Daum C."/>
            <person name="Ramamoorthy G.K."/>
            <person name="Gryganskyi A."/>
            <person name="Culley D."/>
            <person name="Magnuson J.K."/>
            <person name="James T.Y."/>
            <person name="O'Malley M.A."/>
            <person name="Stajich J.E."/>
            <person name="Spatafora J.W."/>
            <person name="Visel A."/>
            <person name="Grigoriev I.V."/>
        </authorList>
    </citation>
    <scope>NUCLEOTIDE SEQUENCE [LARGE SCALE GENOMIC DNA]</scope>
    <source>
        <strain evidence="9">finn</strain>
    </source>
</reference>
<evidence type="ECO:0000256" key="3">
    <source>
        <dbReference type="ARBA" id="ARBA00023125"/>
    </source>
</evidence>
<reference evidence="8 9" key="1">
    <citation type="submission" date="2016-08" db="EMBL/GenBank/DDBJ databases">
        <title>Genomes of anaerobic fungi encode conserved fungal cellulosomes for biomass hydrolysis.</title>
        <authorList>
            <consortium name="DOE Joint Genome Institute"/>
            <person name="Haitjema C.H."/>
            <person name="Gilmore S.P."/>
            <person name="Henske J.K."/>
            <person name="Solomon K.V."/>
            <person name="De Groot R."/>
            <person name="Kuo A."/>
            <person name="Mondo S.J."/>
            <person name="Salamov A.A."/>
            <person name="Labutti K."/>
            <person name="Zhao Z."/>
            <person name="Chiniquy J."/>
            <person name="Barry K."/>
            <person name="Brewer H.M."/>
            <person name="Purvine S.O."/>
            <person name="Wright A.T."/>
            <person name="Boxma B."/>
            <person name="Van Alen T."/>
            <person name="Hackstein J.H."/>
            <person name="Baker S.E."/>
            <person name="Grigoriev I.V."/>
            <person name="O'Malley M.A."/>
        </authorList>
    </citation>
    <scope>NUCLEOTIDE SEQUENCE [LARGE SCALE GENOMIC DNA]</scope>
    <source>
        <strain evidence="9">finn</strain>
    </source>
</reference>
<keyword evidence="4" id="KW-0539">Nucleus</keyword>
<feature type="compositionally biased region" description="Basic residues" evidence="6">
    <location>
        <begin position="627"/>
        <end position="638"/>
    </location>
</feature>
<dbReference type="PANTHER" id="PTHR16684:SF11">
    <property type="entry name" value="CENTROMERE PROTEIN C"/>
    <property type="match status" value="1"/>
</dbReference>
<gene>
    <name evidence="8" type="ORF">BCR36DRAFT_402857</name>
</gene>
<dbReference type="Pfam" id="PF11699">
    <property type="entry name" value="CENP-C_C"/>
    <property type="match status" value="1"/>
</dbReference>
<comment type="similarity">
    <text evidence="2">Belongs to the CENP-C/MIF2 family.</text>
</comment>
<dbReference type="GO" id="GO:0051315">
    <property type="term" value="P:attachment of mitotic spindle microtubules to kinetochore"/>
    <property type="evidence" value="ECO:0007669"/>
    <property type="project" value="TreeGrafter"/>
</dbReference>
<keyword evidence="9" id="KW-1185">Reference proteome</keyword>
<feature type="region of interest" description="Disordered" evidence="6">
    <location>
        <begin position="812"/>
        <end position="870"/>
    </location>
</feature>
<dbReference type="SUPFAM" id="SSF51182">
    <property type="entry name" value="RmlC-like cupins"/>
    <property type="match status" value="1"/>
</dbReference>
<feature type="region of interest" description="Disordered" evidence="6">
    <location>
        <begin position="613"/>
        <end position="646"/>
    </location>
</feature>
<organism evidence="8 9">
    <name type="scientific">Piromyces finnis</name>
    <dbReference type="NCBI Taxonomy" id="1754191"/>
    <lineage>
        <taxon>Eukaryota</taxon>
        <taxon>Fungi</taxon>
        <taxon>Fungi incertae sedis</taxon>
        <taxon>Chytridiomycota</taxon>
        <taxon>Chytridiomycota incertae sedis</taxon>
        <taxon>Neocallimastigomycetes</taxon>
        <taxon>Neocallimastigales</taxon>
        <taxon>Neocallimastigaceae</taxon>
        <taxon>Piromyces</taxon>
    </lineage>
</organism>
<comment type="caution">
    <text evidence="8">The sequence shown here is derived from an EMBL/GenBank/DDBJ whole genome shotgun (WGS) entry which is preliminary data.</text>
</comment>
<evidence type="ECO:0000256" key="2">
    <source>
        <dbReference type="ARBA" id="ARBA00010291"/>
    </source>
</evidence>
<dbReference type="InterPro" id="IPR014710">
    <property type="entry name" value="RmlC-like_jellyroll"/>
</dbReference>
<protein>
    <recommendedName>
        <fullName evidence="7">Mif2/CENP-C cupin domain-containing protein</fullName>
    </recommendedName>
</protein>
<dbReference type="InterPro" id="IPR011051">
    <property type="entry name" value="RmlC_Cupin_sf"/>
</dbReference>
<feature type="compositionally biased region" description="Acidic residues" evidence="6">
    <location>
        <begin position="69"/>
        <end position="93"/>
    </location>
</feature>
<dbReference type="GO" id="GO:0019237">
    <property type="term" value="F:centromeric DNA binding"/>
    <property type="evidence" value="ECO:0007669"/>
    <property type="project" value="InterPro"/>
</dbReference>
<keyword evidence="3" id="KW-0238">DNA-binding</keyword>